<feature type="region of interest" description="Disordered" evidence="1">
    <location>
        <begin position="955"/>
        <end position="978"/>
    </location>
</feature>
<gene>
    <name evidence="5" type="primary">LOC106741088</name>
</gene>
<dbReference type="InterPro" id="IPR054090">
    <property type="entry name" value="Cep192_Spd-2-like_dom"/>
</dbReference>
<proteinExistence type="predicted"/>
<feature type="compositionally biased region" description="Polar residues" evidence="1">
    <location>
        <begin position="21"/>
        <end position="32"/>
    </location>
</feature>
<accession>A0A6P3WQ88</accession>
<dbReference type="Pfam" id="PF22073">
    <property type="entry name" value="Cep192_D4"/>
    <property type="match status" value="1"/>
</dbReference>
<feature type="region of interest" description="Disordered" evidence="1">
    <location>
        <begin position="21"/>
        <end position="62"/>
    </location>
</feature>
<keyword evidence="4" id="KW-1185">Reference proteome</keyword>
<name>A0A6P3WQ88_DINQU</name>
<feature type="domain" description="Cep192-like" evidence="3">
    <location>
        <begin position="1118"/>
        <end position="1268"/>
    </location>
</feature>
<dbReference type="RefSeq" id="XP_014468213.1">
    <property type="nucleotide sequence ID" value="XM_014612727.1"/>
</dbReference>
<evidence type="ECO:0000259" key="2">
    <source>
        <dbReference type="Pfam" id="PF22073"/>
    </source>
</evidence>
<evidence type="ECO:0000256" key="1">
    <source>
        <dbReference type="SAM" id="MobiDB-lite"/>
    </source>
</evidence>
<dbReference type="CTD" id="39850"/>
<dbReference type="Pfam" id="PF22074">
    <property type="entry name" value="Cep192_D5"/>
    <property type="match status" value="1"/>
</dbReference>
<dbReference type="GeneID" id="106741088"/>
<protein>
    <submittedName>
        <fullName evidence="5">Uncharacterized protein LOC106741088 isoform X1</fullName>
    </submittedName>
</protein>
<organism evidence="4 5">
    <name type="scientific">Dinoponera quadriceps</name>
    <name type="common">South American ant</name>
    <dbReference type="NCBI Taxonomy" id="609295"/>
    <lineage>
        <taxon>Eukaryota</taxon>
        <taxon>Metazoa</taxon>
        <taxon>Ecdysozoa</taxon>
        <taxon>Arthropoda</taxon>
        <taxon>Hexapoda</taxon>
        <taxon>Insecta</taxon>
        <taxon>Pterygota</taxon>
        <taxon>Neoptera</taxon>
        <taxon>Endopterygota</taxon>
        <taxon>Hymenoptera</taxon>
        <taxon>Apocrita</taxon>
        <taxon>Aculeata</taxon>
        <taxon>Formicoidea</taxon>
        <taxon>Formicidae</taxon>
        <taxon>Ponerinae</taxon>
        <taxon>Ponerini</taxon>
        <taxon>Dinoponera</taxon>
    </lineage>
</organism>
<sequence>MFTPIKSAGIVVLNDTILNTPQPQASSTVQRKNTLENKYCSGDSSQEKHKRVPCGSQTDDTDDSSLGLLDNISVLTNVSVADEEQKLNYTNVNKELEYARKILQKCSNLRNSPVTIDMNKENDVNVQNITGILPASGFALSNKTYTPVQDQECNVNHLDKVNTTNITFEPNEISARSSGLSNSVGEQSLLNIPSDRINFHSMAEEFMAQFNKEFDEEFLSSSQAPAQLSIDEAHWRQSDSHSMPISNTTEKQELDCSAFSGIIGQVDLSIASCAGRKVSVGQYFKRKCNMGMLGNDDKLRPGFDVTSETPMKRGNLRPLIDSTLMADATKLSSMEPKEKEHEYVSNATVNAGENSILSLSTIASTLQDVNSETPRRLVDQLLMAQKKKKYSIIEEHKRETYTMPLERKSMLAASTENSNKFDDNMSLVNLTSKLSLDSRTTNEAIDKERISRMLSFASSKNIKEAESLESVCEVLKENTNDKNVTSSSNKDAVAIISATDFKLLLQKSALSLSSNDKSNVFSCVPPTIGEKSCDEESYSDMNMQKIERKEATKAEASDNTMGTLFTENTKTGKQFDSNSDVIIGKNTEQLCNCIIGMTCKANIELVNKGDWWITCKLKLSEVRGDQQNITLSIPEDAILIQPNGVQSAKIEVKVTKMCKPIIAVLNIIMSDMVVKSKWFMTHMICFKPEELELDIICNSQGKQELDFQCIAENTAKVLPVIFHNKNNINVPVKLSILHEGPKIFSIEDTFNGIVKLNESHDELTHLVLKPQEKFTASIKCERSQLASIDCSPKQPRYWRSKLIICIQCGDGTMLLLKEIPLCAQTGICRIQVIDTEAPMIVSRQHGKLLNVVNSGNIATRVYATVVPIDGYLRAVQEFSIKPGDMSLQPEERGAFLIAYKSQIPDAKDVIEERCAKVKLVAGSSVYYYAVSAEQKPLEAESENYLRCDTPCNLVSTSSPTSPQSVTSSRSGTYQGRNSPSSVVSSVAVAGSAIPIRATHAALVWNSVKTSKSEIKEFTIRNTSNNKIKIQINICDDTKSFKFLGDRQTTSISMVLAMQRTESKTLAVMFNPYRVGPVAGKITIKHYAPAKEGRESQYRRIPLYGYGGCGKMKISDTFKDASGKIWLALGTLSSGTTALRANITLQNTGDLCTFAKIKVVPKVNSPKMDSSWRVSPTELILSPKESRQVSVEFYPKKEDFAILQHCVADVSHVATINIVYGDEPTRWRIRRLYNKIKESGELAGNENETFKNVVHPICKTFSGEQLISGLTLIRDPVQSLNDLCTGVQQYEIMLTVEACADDDTLPILHDNDDESQMYYSLISDNSHMDEVGGASFFSSQTMSEYEASHHDSREDHFTVNPPIVTLNPPVCNEATVTIFSFFKVPQPFQTNLSSPNYLSVVPAEGTLPSRTLFTLKIQCSQRIERNMQDVLEIYTENNKKDVLIQVSVKRQ</sequence>
<evidence type="ECO:0000259" key="3">
    <source>
        <dbReference type="Pfam" id="PF22074"/>
    </source>
</evidence>
<dbReference type="InterPro" id="IPR054091">
    <property type="entry name" value="Cep192-like_D5"/>
</dbReference>
<reference evidence="5" key="1">
    <citation type="submission" date="2025-08" db="UniProtKB">
        <authorList>
            <consortium name="RefSeq"/>
        </authorList>
    </citation>
    <scope>IDENTIFICATION</scope>
</reference>
<evidence type="ECO:0000313" key="4">
    <source>
        <dbReference type="Proteomes" id="UP000515204"/>
    </source>
</evidence>
<evidence type="ECO:0000313" key="5">
    <source>
        <dbReference type="RefSeq" id="XP_014468213.1"/>
    </source>
</evidence>
<feature type="domain" description="Cep192/Spd-2-like" evidence="2">
    <location>
        <begin position="993"/>
        <end position="1107"/>
    </location>
</feature>
<dbReference type="OrthoDB" id="67059at2759"/>
<dbReference type="Proteomes" id="UP000515204">
    <property type="component" value="Unplaced"/>
</dbReference>
<dbReference type="KEGG" id="dqu:106741088"/>